<accession>A0ABS1DFY8</accession>
<evidence type="ECO:0000256" key="1">
    <source>
        <dbReference type="ARBA" id="ARBA00005854"/>
    </source>
</evidence>
<organism evidence="6 7">
    <name type="scientific">Rhodovibrio sodomensis</name>
    <dbReference type="NCBI Taxonomy" id="1088"/>
    <lineage>
        <taxon>Bacteria</taxon>
        <taxon>Pseudomonadati</taxon>
        <taxon>Pseudomonadota</taxon>
        <taxon>Alphaproteobacteria</taxon>
        <taxon>Rhodospirillales</taxon>
        <taxon>Rhodovibrionaceae</taxon>
        <taxon>Rhodovibrio</taxon>
    </lineage>
</organism>
<dbReference type="PANTHER" id="PTHR10996">
    <property type="entry name" value="2-HYDROXYACID DEHYDROGENASE-RELATED"/>
    <property type="match status" value="1"/>
</dbReference>
<dbReference type="Pfam" id="PF00389">
    <property type="entry name" value="2-Hacid_dh"/>
    <property type="match status" value="1"/>
</dbReference>
<dbReference type="SUPFAM" id="SSF52283">
    <property type="entry name" value="Formate/glycerate dehydrogenase catalytic domain-like"/>
    <property type="match status" value="1"/>
</dbReference>
<protein>
    <submittedName>
        <fullName evidence="6">D-glycerate dehydrogenase</fullName>
    </submittedName>
</protein>
<keyword evidence="2 3" id="KW-0560">Oxidoreductase</keyword>
<feature type="domain" description="D-isomer specific 2-hydroxyacid dehydrogenase catalytic" evidence="4">
    <location>
        <begin position="33"/>
        <end position="346"/>
    </location>
</feature>
<evidence type="ECO:0000259" key="5">
    <source>
        <dbReference type="Pfam" id="PF02826"/>
    </source>
</evidence>
<keyword evidence="7" id="KW-1185">Reference proteome</keyword>
<evidence type="ECO:0000259" key="4">
    <source>
        <dbReference type="Pfam" id="PF00389"/>
    </source>
</evidence>
<dbReference type="InterPro" id="IPR006140">
    <property type="entry name" value="D-isomer_DH_NAD-bd"/>
</dbReference>
<dbReference type="Gene3D" id="3.40.50.720">
    <property type="entry name" value="NAD(P)-binding Rossmann-like Domain"/>
    <property type="match status" value="2"/>
</dbReference>
<reference evidence="6 7" key="1">
    <citation type="journal article" date="2020" name="Microorganisms">
        <title>Osmotic Adaptation and Compatible Solute Biosynthesis of Phototrophic Bacteria as Revealed from Genome Analyses.</title>
        <authorList>
            <person name="Imhoff J.F."/>
            <person name="Rahn T."/>
            <person name="Kunzel S."/>
            <person name="Keller A."/>
            <person name="Neulinger S.C."/>
        </authorList>
    </citation>
    <scope>NUCLEOTIDE SEQUENCE [LARGE SCALE GENOMIC DNA]</scope>
    <source>
        <strain evidence="6 7">DSM 9895</strain>
    </source>
</reference>
<sequence length="347" mass="37634">MPVPGRFGARPCARLRAALTKVERPPVSAKPRIFVTRRVPEAVTDRLQRDYDATVNTADSALSADQLVAHADGMDALIVTPPDKMGAELIQRLPDSVRAIACFSVGTNHVDLDAAKQRGIAVTNTPGVLTEATAEIAMLLILGACRRAWEGQKLLRRREWDGWKPTQLIGLELSGRRLAIFGMGRIGQATAARARAFGMEIHYHNRTRLPADQEQGAVYHDTPDQLLEVADVLSLHCPATPETQGFLNAQRIETLPAPSVVINTSRGDVVDDAALIDALKRARVAAAGLDVFAGEPDLHPGYYDLDNAYLLPHLGSATVETRNAMGFKCLDNLDALFTGREAPDRVA</sequence>
<evidence type="ECO:0000313" key="7">
    <source>
        <dbReference type="Proteomes" id="UP001296873"/>
    </source>
</evidence>
<dbReference type="EMBL" id="NRRL01000032">
    <property type="protein sequence ID" value="MBK1668871.1"/>
    <property type="molecule type" value="Genomic_DNA"/>
</dbReference>
<comment type="caution">
    <text evidence="6">The sequence shown here is derived from an EMBL/GenBank/DDBJ whole genome shotgun (WGS) entry which is preliminary data.</text>
</comment>
<dbReference type="InterPro" id="IPR036291">
    <property type="entry name" value="NAD(P)-bd_dom_sf"/>
</dbReference>
<dbReference type="Proteomes" id="UP001296873">
    <property type="component" value="Unassembled WGS sequence"/>
</dbReference>
<evidence type="ECO:0000256" key="2">
    <source>
        <dbReference type="ARBA" id="ARBA00023002"/>
    </source>
</evidence>
<evidence type="ECO:0000313" key="6">
    <source>
        <dbReference type="EMBL" id="MBK1668871.1"/>
    </source>
</evidence>
<proteinExistence type="inferred from homology"/>
<dbReference type="SUPFAM" id="SSF51735">
    <property type="entry name" value="NAD(P)-binding Rossmann-fold domains"/>
    <property type="match status" value="1"/>
</dbReference>
<dbReference type="PANTHER" id="PTHR10996:SF283">
    <property type="entry name" value="GLYOXYLATE_HYDROXYPYRUVATE REDUCTASE B"/>
    <property type="match status" value="1"/>
</dbReference>
<feature type="domain" description="D-isomer specific 2-hydroxyacid dehydrogenase NAD-binding" evidence="5">
    <location>
        <begin position="139"/>
        <end position="315"/>
    </location>
</feature>
<dbReference type="CDD" id="cd05301">
    <property type="entry name" value="GDH"/>
    <property type="match status" value="1"/>
</dbReference>
<dbReference type="PROSITE" id="PS00670">
    <property type="entry name" value="D_2_HYDROXYACID_DH_2"/>
    <property type="match status" value="1"/>
</dbReference>
<comment type="similarity">
    <text evidence="1 3">Belongs to the D-isomer specific 2-hydroxyacid dehydrogenase family.</text>
</comment>
<dbReference type="InterPro" id="IPR050223">
    <property type="entry name" value="D-isomer_2-hydroxyacid_DH"/>
</dbReference>
<dbReference type="InterPro" id="IPR006139">
    <property type="entry name" value="D-isomer_2_OHA_DH_cat_dom"/>
</dbReference>
<name>A0ABS1DFY8_9PROT</name>
<dbReference type="PROSITE" id="PS00065">
    <property type="entry name" value="D_2_HYDROXYACID_DH_1"/>
    <property type="match status" value="1"/>
</dbReference>
<gene>
    <name evidence="6" type="ORF">CKO28_12605</name>
</gene>
<dbReference type="InterPro" id="IPR029752">
    <property type="entry name" value="D-isomer_DH_CS1"/>
</dbReference>
<dbReference type="InterPro" id="IPR029753">
    <property type="entry name" value="D-isomer_DH_CS"/>
</dbReference>
<dbReference type="Pfam" id="PF02826">
    <property type="entry name" value="2-Hacid_dh_C"/>
    <property type="match status" value="1"/>
</dbReference>
<evidence type="ECO:0000256" key="3">
    <source>
        <dbReference type="RuleBase" id="RU003719"/>
    </source>
</evidence>